<dbReference type="GO" id="GO:0005507">
    <property type="term" value="F:copper ion binding"/>
    <property type="evidence" value="ECO:0007669"/>
    <property type="project" value="InterPro"/>
</dbReference>
<evidence type="ECO:0000313" key="2">
    <source>
        <dbReference type="EMBL" id="PQA86342.1"/>
    </source>
</evidence>
<dbReference type="InterPro" id="IPR036709">
    <property type="entry name" value="Autotransporte_beta_dom_sf"/>
</dbReference>
<dbReference type="GO" id="GO:0006878">
    <property type="term" value="P:intracellular copper ion homeostasis"/>
    <property type="evidence" value="ECO:0007669"/>
    <property type="project" value="InterPro"/>
</dbReference>
<dbReference type="EMBL" id="PJCH01000015">
    <property type="protein sequence ID" value="PQA86342.1"/>
    <property type="molecule type" value="Genomic_DNA"/>
</dbReference>
<feature type="chain" id="PRO_5015398337" evidence="1">
    <location>
        <begin position="27"/>
        <end position="268"/>
    </location>
</feature>
<dbReference type="Proteomes" id="UP000239504">
    <property type="component" value="Unassembled WGS sequence"/>
</dbReference>
<evidence type="ECO:0000313" key="3">
    <source>
        <dbReference type="Proteomes" id="UP000239504"/>
    </source>
</evidence>
<reference evidence="2 3" key="1">
    <citation type="submission" date="2017-12" db="EMBL/GenBank/DDBJ databases">
        <authorList>
            <person name="Hurst M.R.H."/>
        </authorList>
    </citation>
    <scope>NUCLEOTIDE SEQUENCE [LARGE SCALE GENOMIC DNA]</scope>
    <source>
        <strain evidence="2 3">SY-3-19</strain>
    </source>
</reference>
<dbReference type="InterPro" id="IPR007939">
    <property type="entry name" value="Cu-R_B_prcur"/>
</dbReference>
<keyword evidence="3" id="KW-1185">Reference proteome</keyword>
<gene>
    <name evidence="2" type="ORF">CW354_18555</name>
</gene>
<dbReference type="OrthoDB" id="9778934at2"/>
<sequence>MAKATYFSAAGGACFILALAIAPAKAEDPTQPWSQADSYYGPTEMAEARRAVQKEHGGNTMYYVLADRLEYQTNDGDPLLLFDGQGWWGGDRNKLTLKSELEYDLTADRFEEAEIQALWTRPIARYFDLQAGVRHDFTAGADRTFGVLGVQGLAPYWFEIDAAAFVSGDGDVSARVELEYELLLTQRLILQPRTELNFAIQSVEEVGVGSGLSTAEVGARLRYEIRRQFAPYVGVSWTRSVGETADFARADGEDPGGVSFVAGLRLWF</sequence>
<proteinExistence type="predicted"/>
<accession>A0A2S7K1F1</accession>
<dbReference type="Pfam" id="PF05275">
    <property type="entry name" value="CopB"/>
    <property type="match status" value="1"/>
</dbReference>
<dbReference type="GO" id="GO:0009279">
    <property type="term" value="C:cell outer membrane"/>
    <property type="evidence" value="ECO:0007669"/>
    <property type="project" value="InterPro"/>
</dbReference>
<keyword evidence="1" id="KW-0732">Signal</keyword>
<organism evidence="2 3">
    <name type="scientific">Hyphococcus luteus</name>
    <dbReference type="NCBI Taxonomy" id="2058213"/>
    <lineage>
        <taxon>Bacteria</taxon>
        <taxon>Pseudomonadati</taxon>
        <taxon>Pseudomonadota</taxon>
        <taxon>Alphaproteobacteria</taxon>
        <taxon>Parvularculales</taxon>
        <taxon>Parvularculaceae</taxon>
        <taxon>Hyphococcus</taxon>
    </lineage>
</organism>
<dbReference type="SUPFAM" id="SSF103515">
    <property type="entry name" value="Autotransporter"/>
    <property type="match status" value="1"/>
</dbReference>
<name>A0A2S7K1F1_9PROT</name>
<dbReference type="AlphaFoldDB" id="A0A2S7K1F1"/>
<dbReference type="RefSeq" id="WP_104831554.1">
    <property type="nucleotide sequence ID" value="NZ_PJCH01000015.1"/>
</dbReference>
<evidence type="ECO:0000256" key="1">
    <source>
        <dbReference type="SAM" id="SignalP"/>
    </source>
</evidence>
<protein>
    <submittedName>
        <fullName evidence="2">Copper resistance protein CopB</fullName>
    </submittedName>
</protein>
<feature type="signal peptide" evidence="1">
    <location>
        <begin position="1"/>
        <end position="26"/>
    </location>
</feature>
<comment type="caution">
    <text evidence="2">The sequence shown here is derived from an EMBL/GenBank/DDBJ whole genome shotgun (WGS) entry which is preliminary data.</text>
</comment>